<name>A0ABQ9XS13_9EUKA</name>
<sequence length="271" mass="30367">MNQITRKFNSKTERPLLAEGNEIKTTELILSEVLERGFVIDPRYFSTLPLYLLFLRFNIFTTQQLYDEVIRFSSRTRGIHWVSGEPGQSPTERCDHLNSPPPRGIDTKTANKLTFSDIGALFEDDRAMMQSQASGENSNKTGLRLLVHKHRPLPRHGTHSRTTTEAAGGSSKCGDGRIEDIPVVHKNTKDCALLVKEKAELKEQQIERPQAMRKGETDENNWSNAENVVDFGSNEKVVSETLPLPEPSLSTSGEEQIALELEGVSLIIPAR</sequence>
<feature type="region of interest" description="Disordered" evidence="1">
    <location>
        <begin position="82"/>
        <end position="109"/>
    </location>
</feature>
<evidence type="ECO:0000313" key="2">
    <source>
        <dbReference type="EMBL" id="KAK2953814.1"/>
    </source>
</evidence>
<evidence type="ECO:0000313" key="3">
    <source>
        <dbReference type="Proteomes" id="UP001281761"/>
    </source>
</evidence>
<dbReference type="Proteomes" id="UP001281761">
    <property type="component" value="Unassembled WGS sequence"/>
</dbReference>
<evidence type="ECO:0000256" key="1">
    <source>
        <dbReference type="SAM" id="MobiDB-lite"/>
    </source>
</evidence>
<accession>A0ABQ9XS13</accession>
<keyword evidence="3" id="KW-1185">Reference proteome</keyword>
<gene>
    <name evidence="2" type="ORF">BLNAU_11217</name>
</gene>
<reference evidence="2 3" key="1">
    <citation type="journal article" date="2022" name="bioRxiv">
        <title>Genomics of Preaxostyla Flagellates Illuminates Evolutionary Transitions and the Path Towards Mitochondrial Loss.</title>
        <authorList>
            <person name="Novak L.V.F."/>
            <person name="Treitli S.C."/>
            <person name="Pyrih J."/>
            <person name="Halakuc P."/>
            <person name="Pipaliya S.V."/>
            <person name="Vacek V."/>
            <person name="Brzon O."/>
            <person name="Soukal P."/>
            <person name="Eme L."/>
            <person name="Dacks J.B."/>
            <person name="Karnkowska A."/>
            <person name="Elias M."/>
            <person name="Hampl V."/>
        </authorList>
    </citation>
    <scope>NUCLEOTIDE SEQUENCE [LARGE SCALE GENOMIC DNA]</scope>
    <source>
        <strain evidence="2">NAU3</strain>
        <tissue evidence="2">Gut</tissue>
    </source>
</reference>
<organism evidence="2 3">
    <name type="scientific">Blattamonas nauphoetae</name>
    <dbReference type="NCBI Taxonomy" id="2049346"/>
    <lineage>
        <taxon>Eukaryota</taxon>
        <taxon>Metamonada</taxon>
        <taxon>Preaxostyla</taxon>
        <taxon>Oxymonadida</taxon>
        <taxon>Blattamonas</taxon>
    </lineage>
</organism>
<dbReference type="EMBL" id="JARBJD010000086">
    <property type="protein sequence ID" value="KAK2953814.1"/>
    <property type="molecule type" value="Genomic_DNA"/>
</dbReference>
<comment type="caution">
    <text evidence="2">The sequence shown here is derived from an EMBL/GenBank/DDBJ whole genome shotgun (WGS) entry which is preliminary data.</text>
</comment>
<proteinExistence type="predicted"/>
<protein>
    <submittedName>
        <fullName evidence="2">Uncharacterized protein</fullName>
    </submittedName>
</protein>
<feature type="region of interest" description="Disordered" evidence="1">
    <location>
        <begin position="153"/>
        <end position="173"/>
    </location>
</feature>